<dbReference type="EMBL" id="IACK01107330">
    <property type="protein sequence ID" value="LAA84697.1"/>
    <property type="molecule type" value="Transcribed_RNA"/>
</dbReference>
<proteinExistence type="predicted"/>
<reference evidence="1" key="1">
    <citation type="submission" date="2017-07" db="EMBL/GenBank/DDBJ databases">
        <authorList>
            <person name="Mikheyev A."/>
            <person name="Grau M."/>
        </authorList>
    </citation>
    <scope>NUCLEOTIDE SEQUENCE</scope>
    <source>
        <tissue evidence="1">Venom_gland</tissue>
    </source>
</reference>
<accession>A0A2D4IKF0</accession>
<dbReference type="AlphaFoldDB" id="A0A2D4IKF0"/>
<evidence type="ECO:0000313" key="1">
    <source>
        <dbReference type="EMBL" id="LAA84695.1"/>
    </source>
</evidence>
<name>A0A2D4IKF0_MICLE</name>
<organism evidence="1">
    <name type="scientific">Micrurus lemniscatus lemniscatus</name>
    <dbReference type="NCBI Taxonomy" id="129467"/>
    <lineage>
        <taxon>Eukaryota</taxon>
        <taxon>Metazoa</taxon>
        <taxon>Chordata</taxon>
        <taxon>Craniata</taxon>
        <taxon>Vertebrata</taxon>
        <taxon>Euteleostomi</taxon>
        <taxon>Lepidosauria</taxon>
        <taxon>Squamata</taxon>
        <taxon>Bifurcata</taxon>
        <taxon>Unidentata</taxon>
        <taxon>Episquamata</taxon>
        <taxon>Toxicofera</taxon>
        <taxon>Serpentes</taxon>
        <taxon>Colubroidea</taxon>
        <taxon>Elapidae</taxon>
        <taxon>Elapinae</taxon>
        <taxon>Micrurus</taxon>
    </lineage>
</organism>
<dbReference type="EMBL" id="IACK01107329">
    <property type="protein sequence ID" value="LAA84695.1"/>
    <property type="molecule type" value="Transcribed_RNA"/>
</dbReference>
<protein>
    <submittedName>
        <fullName evidence="1">Uncharacterized protein</fullName>
    </submittedName>
</protein>
<reference evidence="1" key="2">
    <citation type="submission" date="2017-11" db="EMBL/GenBank/DDBJ databases">
        <title>Coralsnake Venomics: Analyses of Venom Gland Transcriptomes and Proteomes of Six Brazilian Taxa.</title>
        <authorList>
            <person name="Aird S.D."/>
            <person name="Jorge da Silva N."/>
            <person name="Qiu L."/>
            <person name="Villar-Briones A."/>
            <person name="Aparecida-Saddi V."/>
            <person name="Campos-Telles M.P."/>
            <person name="Grau M."/>
            <person name="Mikheyev A.S."/>
        </authorList>
    </citation>
    <scope>NUCLEOTIDE SEQUENCE</scope>
    <source>
        <tissue evidence="1">Venom_gland</tissue>
    </source>
</reference>
<sequence length="144" mass="15793">MKLKISPILCHQYLQSKTQVNFVAKSVKVFRKSKGEISRAGSRCTITVLYKCYPSKTKCITPTPFPLSPQSDGERAGSSAKPICIKKGCCDLFSSVEIRAGAWASQICPVPPFPWEAFALHPSSVHVFESTCISAHRPSLSYSP</sequence>